<dbReference type="AlphaFoldDB" id="A0A411YCQ1"/>
<dbReference type="EMBL" id="CP036402">
    <property type="protein sequence ID" value="QBI19023.1"/>
    <property type="molecule type" value="Genomic_DNA"/>
</dbReference>
<organism evidence="12 13">
    <name type="scientific">Egibacter rhizosphaerae</name>
    <dbReference type="NCBI Taxonomy" id="1670831"/>
    <lineage>
        <taxon>Bacteria</taxon>
        <taxon>Bacillati</taxon>
        <taxon>Actinomycetota</taxon>
        <taxon>Nitriliruptoria</taxon>
        <taxon>Egibacterales</taxon>
        <taxon>Egibacteraceae</taxon>
        <taxon>Egibacter</taxon>
    </lineage>
</organism>
<evidence type="ECO:0000256" key="1">
    <source>
        <dbReference type="ARBA" id="ARBA00000491"/>
    </source>
</evidence>
<evidence type="ECO:0000256" key="3">
    <source>
        <dbReference type="ARBA" id="ARBA00004729"/>
    </source>
</evidence>
<name>A0A411YCQ1_9ACTN</name>
<evidence type="ECO:0000256" key="8">
    <source>
        <dbReference type="ARBA" id="ARBA00023239"/>
    </source>
</evidence>
<evidence type="ECO:0000256" key="7">
    <source>
        <dbReference type="ARBA" id="ARBA00022605"/>
    </source>
</evidence>
<dbReference type="GO" id="GO:0009098">
    <property type="term" value="P:L-leucine biosynthetic process"/>
    <property type="evidence" value="ECO:0007669"/>
    <property type="project" value="UniProtKB-UniRule"/>
</dbReference>
<comment type="similarity">
    <text evidence="4 10">Belongs to the LeuD family. LeuD type 1 subfamily.</text>
</comment>
<gene>
    <name evidence="10 12" type="primary">leuD</name>
    <name evidence="12" type="ORF">ER308_05330</name>
</gene>
<dbReference type="NCBIfam" id="TIGR00171">
    <property type="entry name" value="leuD"/>
    <property type="match status" value="1"/>
</dbReference>
<dbReference type="PANTHER" id="PTHR43345:SF5">
    <property type="entry name" value="3-ISOPROPYLMALATE DEHYDRATASE SMALL SUBUNIT"/>
    <property type="match status" value="1"/>
</dbReference>
<dbReference type="InterPro" id="IPR004431">
    <property type="entry name" value="3-IsopropMal_deHydase_ssu"/>
</dbReference>
<dbReference type="GO" id="GO:0009316">
    <property type="term" value="C:3-isopropylmalate dehydratase complex"/>
    <property type="evidence" value="ECO:0007669"/>
    <property type="project" value="InterPro"/>
</dbReference>
<dbReference type="GO" id="GO:0003861">
    <property type="term" value="F:3-isopropylmalate dehydratase activity"/>
    <property type="evidence" value="ECO:0007669"/>
    <property type="project" value="UniProtKB-UniRule"/>
</dbReference>
<evidence type="ECO:0000256" key="4">
    <source>
        <dbReference type="ARBA" id="ARBA00009845"/>
    </source>
</evidence>
<evidence type="ECO:0000256" key="2">
    <source>
        <dbReference type="ARBA" id="ARBA00002695"/>
    </source>
</evidence>
<keyword evidence="6 10" id="KW-0432">Leucine biosynthesis</keyword>
<dbReference type="Gene3D" id="3.20.19.10">
    <property type="entry name" value="Aconitase, domain 4"/>
    <property type="match status" value="1"/>
</dbReference>
<dbReference type="SUPFAM" id="SSF52016">
    <property type="entry name" value="LeuD/IlvD-like"/>
    <property type="match status" value="1"/>
</dbReference>
<comment type="function">
    <text evidence="2 10">Catalyzes the isomerization between 2-isopropylmalate and 3-isopropylmalate, via the formation of 2-isopropylmaleate.</text>
</comment>
<evidence type="ECO:0000313" key="13">
    <source>
        <dbReference type="Proteomes" id="UP000291469"/>
    </source>
</evidence>
<dbReference type="Proteomes" id="UP000291469">
    <property type="component" value="Chromosome"/>
</dbReference>
<dbReference type="FunFam" id="3.20.19.10:FF:000003">
    <property type="entry name" value="3-isopropylmalate dehydratase small subunit"/>
    <property type="match status" value="1"/>
</dbReference>
<dbReference type="CDD" id="cd01577">
    <property type="entry name" value="IPMI_Swivel"/>
    <property type="match status" value="1"/>
</dbReference>
<feature type="domain" description="Aconitase A/isopropylmalate dehydratase small subunit swivel" evidence="11">
    <location>
        <begin position="3"/>
        <end position="116"/>
    </location>
</feature>
<comment type="catalytic activity">
    <reaction evidence="1 10">
        <text>(2R,3S)-3-isopropylmalate = (2S)-2-isopropylmalate</text>
        <dbReference type="Rhea" id="RHEA:32287"/>
        <dbReference type="ChEBI" id="CHEBI:1178"/>
        <dbReference type="ChEBI" id="CHEBI:35121"/>
        <dbReference type="EC" id="4.2.1.33"/>
    </reaction>
</comment>
<dbReference type="UniPathway" id="UPA00048">
    <property type="reaction ID" value="UER00071"/>
</dbReference>
<dbReference type="RefSeq" id="WP_131154020.1">
    <property type="nucleotide sequence ID" value="NZ_CP036402.1"/>
</dbReference>
<keyword evidence="13" id="KW-1185">Reference proteome</keyword>
<dbReference type="NCBIfam" id="NF002458">
    <property type="entry name" value="PRK01641.1"/>
    <property type="match status" value="1"/>
</dbReference>
<proteinExistence type="inferred from homology"/>
<keyword evidence="9 10" id="KW-0100">Branched-chain amino acid biosynthesis</keyword>
<dbReference type="HAMAP" id="MF_01031">
    <property type="entry name" value="LeuD_type1"/>
    <property type="match status" value="1"/>
</dbReference>
<reference evidence="12 13" key="1">
    <citation type="submission" date="2019-01" db="EMBL/GenBank/DDBJ databases">
        <title>Egibacter rhizosphaerae EGI 80759T.</title>
        <authorList>
            <person name="Chen D.-D."/>
            <person name="Tian Y."/>
            <person name="Jiao J.-Y."/>
            <person name="Zhang X.-T."/>
            <person name="Zhang Y.-G."/>
            <person name="Zhang Y."/>
            <person name="Xiao M."/>
            <person name="Shu W.-S."/>
            <person name="Li W.-J."/>
        </authorList>
    </citation>
    <scope>NUCLEOTIDE SEQUENCE [LARGE SCALE GENOMIC DNA]</scope>
    <source>
        <strain evidence="12 13">EGI 80759</strain>
    </source>
</reference>
<evidence type="ECO:0000256" key="9">
    <source>
        <dbReference type="ARBA" id="ARBA00023304"/>
    </source>
</evidence>
<dbReference type="OrthoDB" id="9777465at2"/>
<keyword evidence="7 10" id="KW-0028">Amino-acid biosynthesis</keyword>
<dbReference type="InterPro" id="IPR033940">
    <property type="entry name" value="IPMI_Swivel"/>
</dbReference>
<evidence type="ECO:0000313" key="12">
    <source>
        <dbReference type="EMBL" id="QBI19023.1"/>
    </source>
</evidence>
<keyword evidence="8 10" id="KW-0456">Lyase</keyword>
<evidence type="ECO:0000259" key="11">
    <source>
        <dbReference type="Pfam" id="PF00694"/>
    </source>
</evidence>
<dbReference type="EC" id="4.2.1.33" evidence="10"/>
<dbReference type="InterPro" id="IPR015928">
    <property type="entry name" value="Aconitase/3IPM_dehydase_swvl"/>
</dbReference>
<evidence type="ECO:0000256" key="5">
    <source>
        <dbReference type="ARBA" id="ARBA00011271"/>
    </source>
</evidence>
<evidence type="ECO:0000256" key="10">
    <source>
        <dbReference type="HAMAP-Rule" id="MF_01031"/>
    </source>
</evidence>
<dbReference type="KEGG" id="erz:ER308_05330"/>
<protein>
    <recommendedName>
        <fullName evidence="10">3-isopropylmalate dehydratase small subunit</fullName>
        <ecNumber evidence="10">4.2.1.33</ecNumber>
    </recommendedName>
    <alternativeName>
        <fullName evidence="10">Alpha-IPM isomerase</fullName>
        <shortName evidence="10">IPMI</shortName>
    </alternativeName>
    <alternativeName>
        <fullName evidence="10">Isopropylmalate isomerase</fullName>
    </alternativeName>
</protein>
<accession>A0A411YCQ1</accession>
<dbReference type="PANTHER" id="PTHR43345">
    <property type="entry name" value="3-ISOPROPYLMALATE DEHYDRATASE SMALL SUBUNIT 2-RELATED-RELATED"/>
    <property type="match status" value="1"/>
</dbReference>
<comment type="pathway">
    <text evidence="3 10">Amino-acid biosynthesis; L-leucine biosynthesis; L-leucine from 3-methyl-2-oxobutanoate: step 2/4.</text>
</comment>
<dbReference type="InterPro" id="IPR050075">
    <property type="entry name" value="LeuD"/>
</dbReference>
<dbReference type="Pfam" id="PF00694">
    <property type="entry name" value="Aconitase_C"/>
    <property type="match status" value="1"/>
</dbReference>
<sequence length="198" mass="21917">MDPVTVITGTMVPLWRADIDTDQIMPKQHLKKVERTGYGEVVFEDWRADPDFVLNDPRYQGGNVLVAGPNFGTGSSREHAPWGLQQYGFEAVVAPSFADIFRTNCAKNGLLTVELSTAACERLVDLATADPSAPIRIDLPEQTLVAESVHERFEIDQHTKHMLVNGLDPIALTLQHDEDIGAYEARRPARKPTTPARA</sequence>
<comment type="subunit">
    <text evidence="5 10">Heterodimer of LeuC and LeuD.</text>
</comment>
<evidence type="ECO:0000256" key="6">
    <source>
        <dbReference type="ARBA" id="ARBA00022430"/>
    </source>
</evidence>
<dbReference type="InterPro" id="IPR000573">
    <property type="entry name" value="AconitaseA/IPMdHydase_ssu_swvl"/>
</dbReference>